<evidence type="ECO:0000313" key="5">
    <source>
        <dbReference type="Proteomes" id="UP000031057"/>
    </source>
</evidence>
<dbReference type="GO" id="GO:0003824">
    <property type="term" value="F:catalytic activity"/>
    <property type="evidence" value="ECO:0007669"/>
    <property type="project" value="InterPro"/>
</dbReference>
<proteinExistence type="predicted"/>
<dbReference type="SUPFAM" id="SSF53474">
    <property type="entry name" value="alpha/beta-Hydrolases"/>
    <property type="match status" value="1"/>
</dbReference>
<name>A0A0B1ZUR2_9SPHN</name>
<dbReference type="STRING" id="1348853.LK12_00150"/>
<accession>A0A0B1ZUR2</accession>
<dbReference type="OrthoDB" id="9778690at2"/>
<dbReference type="Gene3D" id="3.30.559.30">
    <property type="entry name" value="Nonribosomal peptide synthetase, condensation domain"/>
    <property type="match status" value="1"/>
</dbReference>
<gene>
    <name evidence="4" type="ORF">LK12_00150</name>
</gene>
<dbReference type="Gene3D" id="3.30.559.10">
    <property type="entry name" value="Chloramphenicol acetyltransferase-like domain"/>
    <property type="match status" value="1"/>
</dbReference>
<dbReference type="Proteomes" id="UP000031057">
    <property type="component" value="Unassembled WGS sequence"/>
</dbReference>
<organism evidence="4 5">
    <name type="scientific">Novosphingobium malaysiense</name>
    <dbReference type="NCBI Taxonomy" id="1348853"/>
    <lineage>
        <taxon>Bacteria</taxon>
        <taxon>Pseudomonadati</taxon>
        <taxon>Pseudomonadota</taxon>
        <taxon>Alphaproteobacteria</taxon>
        <taxon>Sphingomonadales</taxon>
        <taxon>Sphingomonadaceae</taxon>
        <taxon>Novosphingobium</taxon>
    </lineage>
</organism>
<dbReference type="InterPro" id="IPR001031">
    <property type="entry name" value="Thioesterase"/>
</dbReference>
<keyword evidence="5" id="KW-1185">Reference proteome</keyword>
<evidence type="ECO:0000256" key="1">
    <source>
        <dbReference type="SAM" id="MobiDB-lite"/>
    </source>
</evidence>
<protein>
    <recommendedName>
        <fullName evidence="6">Condensation domain-containing protein</fullName>
    </recommendedName>
</protein>
<dbReference type="InterPro" id="IPR001242">
    <property type="entry name" value="Condensation_dom"/>
</dbReference>
<dbReference type="Gene3D" id="3.40.50.1820">
    <property type="entry name" value="alpha/beta hydrolase"/>
    <property type="match status" value="1"/>
</dbReference>
<reference evidence="4 5" key="1">
    <citation type="submission" date="2014-10" db="EMBL/GenBank/DDBJ databases">
        <title>Genome sequence of Novosphingobium malaysiense MUSC 273(T).</title>
        <authorList>
            <person name="Lee L.-H."/>
        </authorList>
    </citation>
    <scope>NUCLEOTIDE SEQUENCE [LARGE SCALE GENOMIC DNA]</scope>
    <source>
        <strain evidence="4 5">MUSC 273</strain>
    </source>
</reference>
<feature type="region of interest" description="Disordered" evidence="1">
    <location>
        <begin position="470"/>
        <end position="490"/>
    </location>
</feature>
<sequence>MTMADRVIGNDAVTQRDAQVVARFPATANQMQYWREVHLERAGAALNASFRRRLEGRISDYAIQTALEQLIDRHEILRTRFRMQDDGQLLQEVLSEVAFKPDHVDLRHLPSPSREAELERLGAAEARKPFTFSDKDSPAPLFRVLLVRLAPDLACIHFTFHHLVVDGWSVGLIEEEFGKLAAAADSGDSAELPPVDMQFGDYALWQGDVLASPALDGQRDYWKRKLEGLPRFEVSPDRPGPRTDADSQIRSVLLSREVSGAFEALAHAHKHTLTSFATAAAAVALHLMTGEDEVVLGTQIAGRENADAESIVGPVFNSAVLRLPVADGDTYFEFADRARAVLFEAMQNQLLPFAEVARMMGDQGTADHTPLYDINLVVQRTSISSGKIEDQEFGDFRMVSAPSHSAGALWDLSLFMVGREEGWRLSCEGASALYNAETIDALLSVWRKVIEGVVASPQARLANLAVLEPHERRPSKRQRPEVVPVAPGPRRNPRVEALKERIVALQPKGDRLPVIAINNASVLYPVAREIGTDHPFFDIQFCPSPVQIKLPQRHFSDYARDAVEMIRLAQPRGPYVLFGLCIQGAIAIEAARILQSEGEEVPLVVLNDTYRPGYREHMSWLDRQIRAWQIRKRDFDSLHKRWKAGDLPLVHWLDNYRIVRKLGVTKMLVRLGLVAPGEVHDAMHEENRWFVEDVLLPTLRNFELEPYNGRVVLFRSTEWEAGRLFPRDFGWEGYIQGDFEVIDCPGAHDKMFRPAGAQVIGTHIRRILDGAQE</sequence>
<evidence type="ECO:0000259" key="3">
    <source>
        <dbReference type="Pfam" id="PF00975"/>
    </source>
</evidence>
<dbReference type="Pfam" id="PF00975">
    <property type="entry name" value="Thioesterase"/>
    <property type="match status" value="1"/>
</dbReference>
<comment type="caution">
    <text evidence="4">The sequence shown here is derived from an EMBL/GenBank/DDBJ whole genome shotgun (WGS) entry which is preliminary data.</text>
</comment>
<evidence type="ECO:0000313" key="4">
    <source>
        <dbReference type="EMBL" id="KHK92872.1"/>
    </source>
</evidence>
<dbReference type="Pfam" id="PF00668">
    <property type="entry name" value="Condensation"/>
    <property type="match status" value="1"/>
</dbReference>
<feature type="domain" description="Condensation" evidence="2">
    <location>
        <begin position="29"/>
        <end position="472"/>
    </location>
</feature>
<evidence type="ECO:0000259" key="2">
    <source>
        <dbReference type="Pfam" id="PF00668"/>
    </source>
</evidence>
<dbReference type="PANTHER" id="PTHR45398:SF1">
    <property type="entry name" value="ENZYME, PUTATIVE (JCVI)-RELATED"/>
    <property type="match status" value="1"/>
</dbReference>
<dbReference type="InterPro" id="IPR029058">
    <property type="entry name" value="AB_hydrolase_fold"/>
</dbReference>
<dbReference type="AlphaFoldDB" id="A0A0B1ZUR2"/>
<feature type="domain" description="Thioesterase" evidence="3">
    <location>
        <begin position="555"/>
        <end position="614"/>
    </location>
</feature>
<dbReference type="InterPro" id="IPR023213">
    <property type="entry name" value="CAT-like_dom_sf"/>
</dbReference>
<dbReference type="PANTHER" id="PTHR45398">
    <property type="match status" value="1"/>
</dbReference>
<dbReference type="EMBL" id="JTDI01000001">
    <property type="protein sequence ID" value="KHK92872.1"/>
    <property type="molecule type" value="Genomic_DNA"/>
</dbReference>
<evidence type="ECO:0008006" key="6">
    <source>
        <dbReference type="Google" id="ProtNLM"/>
    </source>
</evidence>
<dbReference type="SUPFAM" id="SSF52777">
    <property type="entry name" value="CoA-dependent acyltransferases"/>
    <property type="match status" value="2"/>
</dbReference>